<evidence type="ECO:0000259" key="8">
    <source>
        <dbReference type="Pfam" id="PF12830"/>
    </source>
</evidence>
<feature type="domain" description="Sister chromatid cohesion C-terminal" evidence="8">
    <location>
        <begin position="1692"/>
        <end position="1874"/>
    </location>
</feature>
<dbReference type="GO" id="GO:1990414">
    <property type="term" value="P:replication-born double-strand break repair via sister chromatid exchange"/>
    <property type="evidence" value="ECO:0007669"/>
    <property type="project" value="TreeGrafter"/>
</dbReference>
<dbReference type="PANTHER" id="PTHR21704:SF18">
    <property type="entry name" value="NIPPED-B-LIKE PROTEIN"/>
    <property type="match status" value="1"/>
</dbReference>
<dbReference type="InterPro" id="IPR026003">
    <property type="entry name" value="Cohesin_HEAT"/>
</dbReference>
<gene>
    <name evidence="9" type="ORF">BDP27DRAFT_1327053</name>
</gene>
<evidence type="ECO:0000256" key="5">
    <source>
        <dbReference type="ARBA" id="ARBA00023306"/>
    </source>
</evidence>
<feature type="compositionally biased region" description="Polar residues" evidence="7">
    <location>
        <begin position="260"/>
        <end position="324"/>
    </location>
</feature>
<feature type="region of interest" description="Disordered" evidence="7">
    <location>
        <begin position="523"/>
        <end position="586"/>
    </location>
</feature>
<feature type="compositionally biased region" description="Acidic residues" evidence="7">
    <location>
        <begin position="369"/>
        <end position="380"/>
    </location>
</feature>
<evidence type="ECO:0000256" key="1">
    <source>
        <dbReference type="ARBA" id="ARBA00004123"/>
    </source>
</evidence>
<feature type="compositionally biased region" description="Basic and acidic residues" evidence="7">
    <location>
        <begin position="563"/>
        <end position="579"/>
    </location>
</feature>
<organism evidence="9 10">
    <name type="scientific">Rhodocollybia butyracea</name>
    <dbReference type="NCBI Taxonomy" id="206335"/>
    <lineage>
        <taxon>Eukaryota</taxon>
        <taxon>Fungi</taxon>
        <taxon>Dikarya</taxon>
        <taxon>Basidiomycota</taxon>
        <taxon>Agaricomycotina</taxon>
        <taxon>Agaricomycetes</taxon>
        <taxon>Agaricomycetidae</taxon>
        <taxon>Agaricales</taxon>
        <taxon>Marasmiineae</taxon>
        <taxon>Omphalotaceae</taxon>
        <taxon>Rhodocollybia</taxon>
    </lineage>
</organism>
<dbReference type="GO" id="GO:0090694">
    <property type="term" value="C:Scc2-Scc4 cohesin loading complex"/>
    <property type="evidence" value="ECO:0007669"/>
    <property type="project" value="TreeGrafter"/>
</dbReference>
<comment type="caution">
    <text evidence="9">The sequence shown here is derived from an EMBL/GenBank/DDBJ whole genome shotgun (WGS) entry which is preliminary data.</text>
</comment>
<dbReference type="SUPFAM" id="SSF48371">
    <property type="entry name" value="ARM repeat"/>
    <property type="match status" value="1"/>
</dbReference>
<dbReference type="GO" id="GO:0010468">
    <property type="term" value="P:regulation of gene expression"/>
    <property type="evidence" value="ECO:0007669"/>
    <property type="project" value="InterPro"/>
</dbReference>
<sequence length="1916" mass="211061">MPMPNKEHNRSVRDSHRLLASYPISSAVPSGHVARHLDNLSITAAPPSFANQQYYNPPPYVNNAPYPEYSHEIQYLRSNHPQGTTGFANRDEYWERTRDQAVALLSQQAGISYPYPPAQQWTTPHTNSVSSYQTPNLAQAIFSNGYPTPPVVPPRSSSYTSSLAGALGPIPSPPNQLYTQLQQQHILPPRQHHAPADSLSFFNNVVTQKSQQMQQNVHQPDVHIVESRNLQKPEQLTPGKKRKNEVFVEVSPSKRANLGHGQSTSNIPSTPSRLGQSSVKSSSAPSIFPKTPSTTHSSASSVPLTPSTLGLATPQSRRSISTVSGTSFTRKTLTLDRIESVPALQKPFITPTTGGRTKKSKNIHHPDDSETELEDDEDELNLTSSPLKPLLYDSTTKDDRAPIDKLVLLIQEIFDVEDGLPSDPSPVDLSRDGIFNPESDDSSKPQLCAVTIRKLTKYIGQVRGGRGLGKSVHTSPVKGRAGRGGRIGDIDSDILSRLLRLLARSVKIGEGLDPFGAISGAAVKGVSSTSPHKTPRKKKSRTPLDKDEGDTGQDEEKDEIEVEGGHLDVKSKEPKTPKKDKGKGKASVGVITTPSVIDLDILLRKLVSSRDGVFAAESIIALLGGESVKVTKGEMLSKQLYSEEIILGCFNVVKSALEGEVYPFVEACSGIGSGLLMYISPSISAKTEACKHLLGEIFTAVSAILPRISALVGGANAGGDSAVYVGIGPFFISSDEGSQMVHDDWDGEEKGKSKAKGKVKKRQGGGLLATTFGKSAMRGLRMDALGLIRSVNFAHHDDQRTWIIEEILSSLIKVSHAKSGKSTDQFRLRDGRSMRTVSALLLQLVQTSAHDVRLEARKIDRARQAKVALRRQESIIVESQQSQTNIGHNEKFLDEEDRATIRLHNSALASPLKAATFIVHFLTSRSGKTKTTKDSNEAEYRAIFDALVQDCLTVWCWPEWPSAGVVLNVVVKCMTDNLKEKKGEKEATGDNNAGKSMALEHLGVIAAKVRSLALKVEGKDDKINTSVPLSSSGSTGSSKAKSKSLKSLTQIVDDLDLKELDRYLSAHWDVVAHLGKRAAEDQAYDSAQELSTAALGHDLAGALQRLAQWIEEETDDRLRGKVTDTNDDGDAVDLQRKRLTNSRRSRARLQPFGEKLKIALREVWKERGADLFDLGSPEEVVRVDRQAEEIGIVQGSSLKKWFMRMLTDTLQALDAPVIFMRTKALRALGQIITSDPSILFGKGFESHLLDSSPAVRDAAVELIGKYMIDSPDVAADYYSKIADRIADTGLGVRKRVIKLLKTFYVVTDSVQRQTDIATKLVLRMMDEDDTVKDLAIKALTTGDTKEDSNDLLQNKVAVIMAVSANFRDRQSPLEDLLHKVMHTKEEGSGEARAMHLRYKEICDVLIDGLVDASDLPGFRGFQTVVNCIRTINLIASAYPMVIGSQNALTLLPYLKNPSNFDLYSNRPEEQMTSDYLLKTFRAAIPHMPKTAAKFGQDLQTLQEVVACLCTVVQYLTHEFTRLVALLKSCNARLQQAIGKPEDSILAANEFKTLSTLIFIVSLLAENCDFDKLRVEQPTTATDLDAISSTSITEHVYTSLIHLHQRYRDATFRARPTLMILDKSAAIMDEIFASEDSDGKARLLKIIQDFLISESIKHSQKEKESAQSRTKPTQVNMDELVGNTDGFADSGVSSAVVQRYLDPILDAAFSQHAHIQASALDILSFTVKQGLAHPLQSFPIIVALETSSNASLSNRASALHAILHNKHTSLLNSRFTMSAWKSFEYQRKITPDTVHGYRMQPTPVAVLQRWYSLVRDKRAQRQDFLKALVKVFQDRPDYKSSQDDIHFTRYMAENFSAFEYKTQEEVFTVIKFLTTVLSTAGLHILEILSPAHLLSELHATDQGEQVVIENDVTDEYP</sequence>
<reference evidence="9" key="1">
    <citation type="submission" date="2020-11" db="EMBL/GenBank/DDBJ databases">
        <authorList>
            <consortium name="DOE Joint Genome Institute"/>
            <person name="Ahrendt S."/>
            <person name="Riley R."/>
            <person name="Andreopoulos W."/>
            <person name="Labutti K."/>
            <person name="Pangilinan J."/>
            <person name="Ruiz-Duenas F.J."/>
            <person name="Barrasa J.M."/>
            <person name="Sanchez-Garcia M."/>
            <person name="Camarero S."/>
            <person name="Miyauchi S."/>
            <person name="Serrano A."/>
            <person name="Linde D."/>
            <person name="Babiker R."/>
            <person name="Drula E."/>
            <person name="Ayuso-Fernandez I."/>
            <person name="Pacheco R."/>
            <person name="Padilla G."/>
            <person name="Ferreira P."/>
            <person name="Barriuso J."/>
            <person name="Kellner H."/>
            <person name="Castanera R."/>
            <person name="Alfaro M."/>
            <person name="Ramirez L."/>
            <person name="Pisabarro A.G."/>
            <person name="Kuo A."/>
            <person name="Tritt A."/>
            <person name="Lipzen A."/>
            <person name="He G."/>
            <person name="Yan M."/>
            <person name="Ng V."/>
            <person name="Cullen D."/>
            <person name="Martin F."/>
            <person name="Rosso M.-N."/>
            <person name="Henrissat B."/>
            <person name="Hibbett D."/>
            <person name="Martinez A.T."/>
            <person name="Grigoriev I.V."/>
        </authorList>
    </citation>
    <scope>NUCLEOTIDE SEQUENCE</scope>
    <source>
        <strain evidence="9">AH 40177</strain>
    </source>
</reference>
<name>A0A9P5U866_9AGAR</name>
<keyword evidence="5 6" id="KW-0131">Cell cycle</keyword>
<keyword evidence="4 6" id="KW-0539">Nucleus</keyword>
<evidence type="ECO:0000256" key="2">
    <source>
        <dbReference type="ARBA" id="ARBA00009252"/>
    </source>
</evidence>
<feature type="compositionally biased region" description="Acidic residues" evidence="7">
    <location>
        <begin position="547"/>
        <end position="562"/>
    </location>
</feature>
<keyword evidence="10" id="KW-1185">Reference proteome</keyword>
<evidence type="ECO:0000313" key="10">
    <source>
        <dbReference type="Proteomes" id="UP000772434"/>
    </source>
</evidence>
<dbReference type="EMBL" id="JADNRY010000059">
    <property type="protein sequence ID" value="KAF9068643.1"/>
    <property type="molecule type" value="Genomic_DNA"/>
</dbReference>
<feature type="region of interest" description="Disordered" evidence="7">
    <location>
        <begin position="210"/>
        <end position="324"/>
    </location>
</feature>
<dbReference type="InterPro" id="IPR016024">
    <property type="entry name" value="ARM-type_fold"/>
</dbReference>
<dbReference type="Gene3D" id="1.25.10.10">
    <property type="entry name" value="Leucine-rich Repeat Variant"/>
    <property type="match status" value="1"/>
</dbReference>
<comment type="similarity">
    <text evidence="2 6">Belongs to the SCC2/Nipped-B family.</text>
</comment>
<dbReference type="GO" id="GO:0140588">
    <property type="term" value="P:chromatin looping"/>
    <property type="evidence" value="ECO:0007669"/>
    <property type="project" value="InterPro"/>
</dbReference>
<dbReference type="InterPro" id="IPR024986">
    <property type="entry name" value="Nipped-B_C"/>
</dbReference>
<evidence type="ECO:0000256" key="6">
    <source>
        <dbReference type="RuleBase" id="RU364107"/>
    </source>
</evidence>
<dbReference type="Pfam" id="PF12765">
    <property type="entry name" value="Cohesin_HEAT"/>
    <property type="match status" value="1"/>
</dbReference>
<comment type="subcellular location">
    <subcellularLocation>
        <location evidence="1 6">Nucleus</location>
    </subcellularLocation>
</comment>
<protein>
    <recommendedName>
        <fullName evidence="6">Sister chromatid cohesion protein</fullName>
    </recommendedName>
</protein>
<dbReference type="InterPro" id="IPR033031">
    <property type="entry name" value="Scc2/Nipped-B"/>
</dbReference>
<feature type="region of interest" description="Disordered" evidence="7">
    <location>
        <begin position="345"/>
        <end position="395"/>
    </location>
</feature>
<evidence type="ECO:0000256" key="7">
    <source>
        <dbReference type="SAM" id="MobiDB-lite"/>
    </source>
</evidence>
<evidence type="ECO:0000256" key="4">
    <source>
        <dbReference type="ARBA" id="ARBA00023242"/>
    </source>
</evidence>
<proteinExistence type="inferred from homology"/>
<dbReference type="GO" id="GO:0003682">
    <property type="term" value="F:chromatin binding"/>
    <property type="evidence" value="ECO:0007669"/>
    <property type="project" value="TreeGrafter"/>
</dbReference>
<dbReference type="PANTHER" id="PTHR21704">
    <property type="entry name" value="NIPPED-B-LIKE PROTEIN DELANGIN SCC2-RELATED"/>
    <property type="match status" value="1"/>
</dbReference>
<keyword evidence="3 6" id="KW-0677">Repeat</keyword>
<accession>A0A9P5U866</accession>
<dbReference type="Proteomes" id="UP000772434">
    <property type="component" value="Unassembled WGS sequence"/>
</dbReference>
<dbReference type="GO" id="GO:0061775">
    <property type="term" value="F:cohesin loader activity"/>
    <property type="evidence" value="ECO:0007669"/>
    <property type="project" value="InterPro"/>
</dbReference>
<dbReference type="CDD" id="cd23958">
    <property type="entry name" value="SCC2"/>
    <property type="match status" value="1"/>
</dbReference>
<dbReference type="InterPro" id="IPR011989">
    <property type="entry name" value="ARM-like"/>
</dbReference>
<evidence type="ECO:0000256" key="3">
    <source>
        <dbReference type="ARBA" id="ARBA00022737"/>
    </source>
</evidence>
<dbReference type="GO" id="GO:0071169">
    <property type="term" value="P:establishment of protein localization to chromatin"/>
    <property type="evidence" value="ECO:0007669"/>
    <property type="project" value="TreeGrafter"/>
</dbReference>
<dbReference type="OrthoDB" id="418242at2759"/>
<dbReference type="Pfam" id="PF12830">
    <property type="entry name" value="Nipped-B_C"/>
    <property type="match status" value="1"/>
</dbReference>
<feature type="compositionally biased region" description="Basic and acidic residues" evidence="7">
    <location>
        <begin position="220"/>
        <end position="231"/>
    </location>
</feature>
<evidence type="ECO:0000313" key="9">
    <source>
        <dbReference type="EMBL" id="KAF9068643.1"/>
    </source>
</evidence>
<dbReference type="GO" id="GO:0034087">
    <property type="term" value="P:establishment of mitotic sister chromatid cohesion"/>
    <property type="evidence" value="ECO:0007669"/>
    <property type="project" value="TreeGrafter"/>
</dbReference>